<gene>
    <name evidence="2" type="ORF">Nkreftii_003776</name>
</gene>
<organism evidence="2 3">
    <name type="scientific">Candidatus Nitrospira kreftii</name>
    <dbReference type="NCBI Taxonomy" id="2652173"/>
    <lineage>
        <taxon>Bacteria</taxon>
        <taxon>Pseudomonadati</taxon>
        <taxon>Nitrospirota</taxon>
        <taxon>Nitrospiria</taxon>
        <taxon>Nitrospirales</taxon>
        <taxon>Nitrospiraceae</taxon>
        <taxon>Nitrospira</taxon>
    </lineage>
</organism>
<sequence length="113" mass="11962">MVALTSVRVFIGILLISVGITGCASEFIMVGTSGEPLLISRRGFTPAECTALVKGDAADMGLTLRYIHIRGNTVGRSLLWPFEPGYACEGGVGPEQGPIGTYLQTLHIPRRGS</sequence>
<proteinExistence type="predicted"/>
<keyword evidence="1" id="KW-1133">Transmembrane helix</keyword>
<keyword evidence="1" id="KW-0472">Membrane</keyword>
<dbReference type="EMBL" id="CP047423">
    <property type="protein sequence ID" value="QPD06002.1"/>
    <property type="molecule type" value="Genomic_DNA"/>
</dbReference>
<reference evidence="2 3" key="1">
    <citation type="journal article" date="2020" name="ISME J.">
        <title>Enrichment and physiological characterization of a novel comammox Nitrospira indicates ammonium inhibition of complete nitrification.</title>
        <authorList>
            <person name="Sakoula D."/>
            <person name="Koch H."/>
            <person name="Frank J."/>
            <person name="Jetten M.S.M."/>
            <person name="van Kessel M.A.H.J."/>
            <person name="Lucker S."/>
        </authorList>
    </citation>
    <scope>NUCLEOTIDE SEQUENCE [LARGE SCALE GENOMIC DNA]</scope>
    <source>
        <strain evidence="2">Comreactor17</strain>
    </source>
</reference>
<dbReference type="AlphaFoldDB" id="A0A7S8J098"/>
<accession>A0A7S8J098</accession>
<evidence type="ECO:0000313" key="3">
    <source>
        <dbReference type="Proteomes" id="UP000593737"/>
    </source>
</evidence>
<protein>
    <submittedName>
        <fullName evidence="2">Uncharacterized protein</fullName>
    </submittedName>
</protein>
<evidence type="ECO:0000313" key="2">
    <source>
        <dbReference type="EMBL" id="QPD06002.1"/>
    </source>
</evidence>
<dbReference type="KEGG" id="nkf:Nkreftii_003776"/>
<dbReference type="Proteomes" id="UP000593737">
    <property type="component" value="Chromosome"/>
</dbReference>
<name>A0A7S8J098_9BACT</name>
<evidence type="ECO:0000256" key="1">
    <source>
        <dbReference type="SAM" id="Phobius"/>
    </source>
</evidence>
<feature type="transmembrane region" description="Helical" evidence="1">
    <location>
        <begin position="6"/>
        <end position="32"/>
    </location>
</feature>
<keyword evidence="1" id="KW-0812">Transmembrane</keyword>